<dbReference type="InterPro" id="IPR050482">
    <property type="entry name" value="Sensor_HK_TwoCompSys"/>
</dbReference>
<proteinExistence type="predicted"/>
<dbReference type="Pfam" id="PF02518">
    <property type="entry name" value="HATPase_c"/>
    <property type="match status" value="1"/>
</dbReference>
<evidence type="ECO:0000313" key="6">
    <source>
        <dbReference type="EMBL" id="MDR7308827.1"/>
    </source>
</evidence>
<keyword evidence="4" id="KW-0472">Membrane</keyword>
<comment type="caution">
    <text evidence="6">The sequence shown here is derived from an EMBL/GenBank/DDBJ whole genome shotgun (WGS) entry which is preliminary data.</text>
</comment>
<feature type="transmembrane region" description="Helical" evidence="4">
    <location>
        <begin position="119"/>
        <end position="137"/>
    </location>
</feature>
<keyword evidence="1" id="KW-0808">Transferase</keyword>
<dbReference type="Proteomes" id="UP001268089">
    <property type="component" value="Unassembled WGS sequence"/>
</dbReference>
<keyword evidence="4" id="KW-0812">Transmembrane</keyword>
<dbReference type="CDD" id="cd16917">
    <property type="entry name" value="HATPase_UhpB-NarQ-NarX-like"/>
    <property type="match status" value="1"/>
</dbReference>
<dbReference type="Gene3D" id="3.30.565.10">
    <property type="entry name" value="Histidine kinase-like ATPase, C-terminal domain"/>
    <property type="match status" value="1"/>
</dbReference>
<feature type="transmembrane region" description="Helical" evidence="4">
    <location>
        <begin position="189"/>
        <end position="211"/>
    </location>
</feature>
<evidence type="ECO:0000256" key="2">
    <source>
        <dbReference type="ARBA" id="ARBA00022777"/>
    </source>
</evidence>
<feature type="transmembrane region" description="Helical" evidence="4">
    <location>
        <begin position="149"/>
        <end position="169"/>
    </location>
</feature>
<evidence type="ECO:0000256" key="3">
    <source>
        <dbReference type="ARBA" id="ARBA00023012"/>
    </source>
</evidence>
<organism evidence="6 7">
    <name type="scientific">Rhodoferax saidenbachensis</name>
    <dbReference type="NCBI Taxonomy" id="1484693"/>
    <lineage>
        <taxon>Bacteria</taxon>
        <taxon>Pseudomonadati</taxon>
        <taxon>Pseudomonadota</taxon>
        <taxon>Betaproteobacteria</taxon>
        <taxon>Burkholderiales</taxon>
        <taxon>Comamonadaceae</taxon>
        <taxon>Rhodoferax</taxon>
    </lineage>
</organism>
<reference evidence="6 7" key="1">
    <citation type="submission" date="2023-07" db="EMBL/GenBank/DDBJ databases">
        <title>Sorghum-associated microbial communities from plants grown in Nebraska, USA.</title>
        <authorList>
            <person name="Schachtman D."/>
        </authorList>
    </citation>
    <scope>NUCLEOTIDE SEQUENCE [LARGE SCALE GENOMIC DNA]</scope>
    <source>
        <strain evidence="6 7">BE308</strain>
    </source>
</reference>
<dbReference type="GO" id="GO:0016301">
    <property type="term" value="F:kinase activity"/>
    <property type="evidence" value="ECO:0007669"/>
    <property type="project" value="UniProtKB-KW"/>
</dbReference>
<feature type="transmembrane region" description="Helical" evidence="4">
    <location>
        <begin position="64"/>
        <end position="83"/>
    </location>
</feature>
<evidence type="ECO:0000256" key="1">
    <source>
        <dbReference type="ARBA" id="ARBA00022679"/>
    </source>
</evidence>
<dbReference type="Gene3D" id="1.20.5.1930">
    <property type="match status" value="1"/>
</dbReference>
<keyword evidence="7" id="KW-1185">Reference proteome</keyword>
<feature type="transmembrane region" description="Helical" evidence="4">
    <location>
        <begin position="95"/>
        <end position="113"/>
    </location>
</feature>
<dbReference type="SUPFAM" id="SSF55874">
    <property type="entry name" value="ATPase domain of HSP90 chaperone/DNA topoisomerase II/histidine kinase"/>
    <property type="match status" value="1"/>
</dbReference>
<dbReference type="PANTHER" id="PTHR24421">
    <property type="entry name" value="NITRATE/NITRITE SENSOR PROTEIN NARX-RELATED"/>
    <property type="match status" value="1"/>
</dbReference>
<feature type="domain" description="Histidine kinase/HSP90-like ATPase" evidence="5">
    <location>
        <begin position="333"/>
        <end position="427"/>
    </location>
</feature>
<dbReference type="InterPro" id="IPR003594">
    <property type="entry name" value="HATPase_dom"/>
</dbReference>
<dbReference type="PANTHER" id="PTHR24421:SF58">
    <property type="entry name" value="SIGNAL TRANSDUCTION HISTIDINE-PROTEIN KINASE_PHOSPHATASE UHPB"/>
    <property type="match status" value="1"/>
</dbReference>
<sequence length="432" mass="47478">MLGIDPRSIVLLAAVMALLMSLVLFVLHRNYPPTIRGLREWATGPFLSFVSTLLFGASGFLPDFVSGVIGNLLLLSSPALMVIGSQRFYGQPPSLRLVGGLLLASAPLFYWFTLVHPSYVGRMVVFTGLMAWFLVRSARLLFKHGAHHLFARLTGGVLLLQTGLLLLRMVAVLLDGDAKGVFDASPIHVIYIVGYALFALLVSIGEVLMAAERVRDEFALSHQRLREAEMRQTISDERQRLMQDMHDGLGSSLISAIRSVEHGGVSDVKVSQILKDCLDDLKLTIDSMEPVEADLLLLLATLRFRLEPRLEGTGIALLWKVQELPTLTWLDPSSALHILRIVQESVANILRHTRATEIRVATAVVTGGVQVTIEDNGQGFDVDKALGATAGRGLHNQQRRALAIEGTVGWKSGPNGTQFRLWLPLERSPRSF</sequence>
<feature type="transmembrane region" description="Helical" evidence="4">
    <location>
        <begin position="39"/>
        <end position="58"/>
    </location>
</feature>
<name>A0ABU1ZTD6_9BURK</name>
<evidence type="ECO:0000259" key="5">
    <source>
        <dbReference type="SMART" id="SM00387"/>
    </source>
</evidence>
<keyword evidence="3" id="KW-0902">Two-component regulatory system</keyword>
<feature type="transmembrane region" description="Helical" evidence="4">
    <location>
        <begin position="6"/>
        <end position="27"/>
    </location>
</feature>
<keyword evidence="2 6" id="KW-0418">Kinase</keyword>
<evidence type="ECO:0000256" key="4">
    <source>
        <dbReference type="SAM" id="Phobius"/>
    </source>
</evidence>
<dbReference type="EMBL" id="JAVDXO010000015">
    <property type="protein sequence ID" value="MDR7308827.1"/>
    <property type="molecule type" value="Genomic_DNA"/>
</dbReference>
<gene>
    <name evidence="6" type="ORF">J2X15_004150</name>
</gene>
<dbReference type="SMART" id="SM00387">
    <property type="entry name" value="HATPase_c"/>
    <property type="match status" value="1"/>
</dbReference>
<keyword evidence="4" id="KW-1133">Transmembrane helix</keyword>
<protein>
    <submittedName>
        <fullName evidence="6">Signal transduction histidine kinase</fullName>
    </submittedName>
</protein>
<accession>A0ABU1ZTD6</accession>
<evidence type="ECO:0000313" key="7">
    <source>
        <dbReference type="Proteomes" id="UP001268089"/>
    </source>
</evidence>
<dbReference type="InterPro" id="IPR036890">
    <property type="entry name" value="HATPase_C_sf"/>
</dbReference>